<evidence type="ECO:0000256" key="7">
    <source>
        <dbReference type="PROSITE-ProRule" id="PRU01355"/>
    </source>
</evidence>
<dbReference type="GO" id="GO:0004180">
    <property type="term" value="F:carboxypeptidase activity"/>
    <property type="evidence" value="ECO:0007669"/>
    <property type="project" value="UniProtKB-KW"/>
</dbReference>
<dbReference type="PROSITE" id="PS52011">
    <property type="entry name" value="PEPTIDASE_M2"/>
    <property type="match status" value="1"/>
</dbReference>
<evidence type="ECO:0000256" key="5">
    <source>
        <dbReference type="PIRSR" id="PIRSR601548-10"/>
    </source>
</evidence>
<comment type="cofactor">
    <cofactor evidence="8">
        <name>Zn(2+)</name>
        <dbReference type="ChEBI" id="CHEBI:29105"/>
    </cofactor>
    <text evidence="8">Binds 1 zinc ion per subunit.</text>
</comment>
<dbReference type="EMBL" id="CAJHJT010000012">
    <property type="protein sequence ID" value="CAD6997389.1"/>
    <property type="molecule type" value="Genomic_DNA"/>
</dbReference>
<evidence type="ECO:0000313" key="11">
    <source>
        <dbReference type="EMBL" id="JAC00971.1"/>
    </source>
</evidence>
<keyword evidence="8" id="KW-0862">Zinc</keyword>
<evidence type="ECO:0000256" key="1">
    <source>
        <dbReference type="ARBA" id="ARBA00008139"/>
    </source>
</evidence>
<dbReference type="EMBL" id="GAMC01005585">
    <property type="protein sequence ID" value="JAC00971.1"/>
    <property type="molecule type" value="mRNA"/>
</dbReference>
<feature type="signal peptide" evidence="9">
    <location>
        <begin position="1"/>
        <end position="20"/>
    </location>
</feature>
<keyword evidence="3 6" id="KW-1015">Disulfide bond</keyword>
<evidence type="ECO:0000256" key="8">
    <source>
        <dbReference type="RuleBase" id="RU361144"/>
    </source>
</evidence>
<name>W8BIA0_CERCA</name>
<keyword evidence="4 5" id="KW-0325">Glycoprotein</keyword>
<feature type="chain" id="PRO_5033708377" description="Angiotensin-converting enzyme" evidence="9">
    <location>
        <begin position="21"/>
        <end position="630"/>
    </location>
</feature>
<dbReference type="SUPFAM" id="SSF55486">
    <property type="entry name" value="Metalloproteases ('zincins'), catalytic domain"/>
    <property type="match status" value="1"/>
</dbReference>
<accession>W8BIA0</accession>
<gene>
    <name evidence="11" type="primary">ACE</name>
    <name evidence="10" type="ORF">CCAP1982_LOCUS6030</name>
</gene>
<evidence type="ECO:0000313" key="12">
    <source>
        <dbReference type="Proteomes" id="UP000606786"/>
    </source>
</evidence>
<dbReference type="CDD" id="cd06461">
    <property type="entry name" value="M2_ACE"/>
    <property type="match status" value="1"/>
</dbReference>
<reference evidence="10" key="3">
    <citation type="submission" date="2020-11" db="EMBL/GenBank/DDBJ databases">
        <authorList>
            <person name="Whitehead M."/>
        </authorList>
    </citation>
    <scope>NUCLEOTIDE SEQUENCE</scope>
    <source>
        <strain evidence="10">EGII</strain>
    </source>
</reference>
<evidence type="ECO:0000313" key="10">
    <source>
        <dbReference type="EMBL" id="CAD6997389.1"/>
    </source>
</evidence>
<dbReference type="PRINTS" id="PR00791">
    <property type="entry name" value="PEPDIPTASEA"/>
</dbReference>
<comment type="similarity">
    <text evidence="1 7 8">Belongs to the peptidase M2 family.</text>
</comment>
<dbReference type="GO" id="GO:0005886">
    <property type="term" value="C:plasma membrane"/>
    <property type="evidence" value="ECO:0007669"/>
    <property type="project" value="TreeGrafter"/>
</dbReference>
<evidence type="ECO:0000256" key="3">
    <source>
        <dbReference type="ARBA" id="ARBA00023157"/>
    </source>
</evidence>
<evidence type="ECO:0000256" key="4">
    <source>
        <dbReference type="ARBA" id="ARBA00023180"/>
    </source>
</evidence>
<keyword evidence="8" id="KW-0121">Carboxypeptidase</keyword>
<feature type="disulfide bond" evidence="6 7">
    <location>
        <begin position="138"/>
        <end position="146"/>
    </location>
</feature>
<keyword evidence="8" id="KW-0479">Metal-binding</keyword>
<reference evidence="11" key="1">
    <citation type="submission" date="2013-07" db="EMBL/GenBank/DDBJ databases">
        <authorList>
            <person name="Geib S."/>
        </authorList>
    </citation>
    <scope>NUCLEOTIDE SEQUENCE</scope>
</reference>
<protein>
    <recommendedName>
        <fullName evidence="8">Angiotensin-converting enzyme</fullName>
        <ecNumber evidence="8">3.4.-.-</ecNumber>
    </recommendedName>
</protein>
<evidence type="ECO:0000256" key="9">
    <source>
        <dbReference type="SAM" id="SignalP"/>
    </source>
</evidence>
<dbReference type="InterPro" id="IPR001548">
    <property type="entry name" value="Peptidase_M2"/>
</dbReference>
<dbReference type="KEGG" id="ccat:101463032"/>
<dbReference type="EC" id="3.4.-.-" evidence="8"/>
<dbReference type="GO" id="GO:0005615">
    <property type="term" value="C:extracellular space"/>
    <property type="evidence" value="ECO:0007669"/>
    <property type="project" value="TreeGrafter"/>
</dbReference>
<keyword evidence="2 9" id="KW-0732">Signal</keyword>
<dbReference type="PANTHER" id="PTHR10514:SF44">
    <property type="entry name" value="ANGIOTENSIN-CONVERTING ENZYME-RELATED"/>
    <property type="match status" value="1"/>
</dbReference>
<dbReference type="AlphaFoldDB" id="W8BIA0"/>
<dbReference type="GO" id="GO:0006508">
    <property type="term" value="P:proteolysis"/>
    <property type="evidence" value="ECO:0007669"/>
    <property type="project" value="UniProtKB-KW"/>
</dbReference>
<dbReference type="PANTHER" id="PTHR10514">
    <property type="entry name" value="ANGIOTENSIN-CONVERTING ENZYME"/>
    <property type="match status" value="1"/>
</dbReference>
<dbReference type="Proteomes" id="UP000606786">
    <property type="component" value="Unassembled WGS sequence"/>
</dbReference>
<feature type="disulfide bond" evidence="6 7">
    <location>
        <begin position="348"/>
        <end position="366"/>
    </location>
</feature>
<keyword evidence="8" id="KW-0378">Hydrolase</keyword>
<sequence>MKSLLVFTLLLQWHAHATHSAENSTAILMKFLANVNQNLAALYNREVLANWQLEIKGPNDLYALLQSELVSEEIMNYLQSISAQTSKYKRLKIGDSEQQRELAQIPETGYEALSSTDLKLMYIVTTNMGDIYKKTKLCAYHDRRQCNLTLIPAVQNILHNSNDVAEIEYYWLEWRRKTGMAAKQDFVTFVDLYRKAAQLNGFTKPSEFWYKDLEEDSVQAATLIKSFMQRLQPLYQQFHAHVRGQQRKMYGEELIPRGKPFPQNLAEIFIGNAYRRPDPEWFIEFPYPAIGMPNITAGLLRRGLTNAQRVFWNVADYFRSLGMPQIEDTFWTQHARPKADLEEEDMRCWHKAWKFYGIERVNFSYCPIVDEDRFFNMYEALTDVYYYRAYEKQPTLFAEEPFPNFSDALGKMFSMAASSPRYLEKLKILERGVTSNEQRINRLYWQGLRTIFLLPVFYVLDRYRVDVLDGDLNINDNCDYWQLTTDFTGAEPPVNRSNGDFDAPAKLLVEVDDQYTSQIMSTVLQYQFYKHFCHITGQYKPNDPNYPLDLCDLSNQRKIGPLVMQAMSLGSSKSYKDILEIMTNERAISMDGLLAYFQPLYDWLVEQNRIDGVEIGWEPTTKCWEDSDVE</sequence>
<feature type="disulfide bond" evidence="6 7">
    <location>
        <begin position="533"/>
        <end position="551"/>
    </location>
</feature>
<keyword evidence="8" id="KW-0645">Protease</keyword>
<evidence type="ECO:0000256" key="2">
    <source>
        <dbReference type="ARBA" id="ARBA00022729"/>
    </source>
</evidence>
<dbReference type="Pfam" id="PF01401">
    <property type="entry name" value="Peptidase_M2"/>
    <property type="match status" value="1"/>
</dbReference>
<keyword evidence="8" id="KW-0482">Metalloprotease</keyword>
<keyword evidence="12" id="KW-1185">Reference proteome</keyword>
<evidence type="ECO:0000256" key="6">
    <source>
        <dbReference type="PIRSR" id="PIRSR601548-4"/>
    </source>
</evidence>
<dbReference type="GO" id="GO:0008237">
    <property type="term" value="F:metallopeptidase activity"/>
    <property type="evidence" value="ECO:0007669"/>
    <property type="project" value="UniProtKB-KW"/>
</dbReference>
<feature type="glycosylation site" description="N-linked (GlcNAc...) (complex) asparagine" evidence="5">
    <location>
        <position position="76"/>
    </location>
</feature>
<reference evidence="11" key="2">
    <citation type="journal article" date="2014" name="BMC Genomics">
        <title>A genomic perspective to assessing quality of mass-reared SIT flies used in Mediterranean fruit fly (Ceratitis capitata) eradication in California.</title>
        <authorList>
            <person name="Calla B."/>
            <person name="Hall B."/>
            <person name="Hou S."/>
            <person name="Geib S.M."/>
        </authorList>
    </citation>
    <scope>NUCLEOTIDE SEQUENCE</scope>
</reference>
<dbReference type="GO" id="GO:0008241">
    <property type="term" value="F:peptidyl-dipeptidase activity"/>
    <property type="evidence" value="ECO:0007669"/>
    <property type="project" value="InterPro"/>
</dbReference>
<dbReference type="GO" id="GO:0046872">
    <property type="term" value="F:metal ion binding"/>
    <property type="evidence" value="ECO:0007669"/>
    <property type="project" value="UniProtKB-KW"/>
</dbReference>
<proteinExistence type="evidence at transcript level"/>
<dbReference type="OrthoDB" id="10029630at2759"/>
<organism evidence="11">
    <name type="scientific">Ceratitis capitata</name>
    <name type="common">Mediterranean fruit fly</name>
    <name type="synonym">Tephritis capitata</name>
    <dbReference type="NCBI Taxonomy" id="7213"/>
    <lineage>
        <taxon>Eukaryota</taxon>
        <taxon>Metazoa</taxon>
        <taxon>Ecdysozoa</taxon>
        <taxon>Arthropoda</taxon>
        <taxon>Hexapoda</taxon>
        <taxon>Insecta</taxon>
        <taxon>Pterygota</taxon>
        <taxon>Neoptera</taxon>
        <taxon>Endopterygota</taxon>
        <taxon>Diptera</taxon>
        <taxon>Brachycera</taxon>
        <taxon>Muscomorpha</taxon>
        <taxon>Tephritoidea</taxon>
        <taxon>Tephritidae</taxon>
        <taxon>Ceratitis</taxon>
        <taxon>Ceratitis</taxon>
    </lineage>
</organism>